<protein>
    <submittedName>
        <fullName evidence="1">Uncharacterized protein</fullName>
    </submittedName>
</protein>
<gene>
    <name evidence="1" type="ORF">SDC9_58837</name>
</gene>
<evidence type="ECO:0000313" key="1">
    <source>
        <dbReference type="EMBL" id="MPM12484.1"/>
    </source>
</evidence>
<sequence>MDSDFIKIVLAAIHEESVRQQLDIFNPRSQGE</sequence>
<comment type="caution">
    <text evidence="1">The sequence shown here is derived from an EMBL/GenBank/DDBJ whole genome shotgun (WGS) entry which is preliminary data.</text>
</comment>
<organism evidence="1">
    <name type="scientific">bioreactor metagenome</name>
    <dbReference type="NCBI Taxonomy" id="1076179"/>
    <lineage>
        <taxon>unclassified sequences</taxon>
        <taxon>metagenomes</taxon>
        <taxon>ecological metagenomes</taxon>
    </lineage>
</organism>
<reference evidence="1" key="1">
    <citation type="submission" date="2019-08" db="EMBL/GenBank/DDBJ databases">
        <authorList>
            <person name="Kucharzyk K."/>
            <person name="Murdoch R.W."/>
            <person name="Higgins S."/>
            <person name="Loffler F."/>
        </authorList>
    </citation>
    <scope>NUCLEOTIDE SEQUENCE</scope>
</reference>
<dbReference type="AlphaFoldDB" id="A0A644XE71"/>
<accession>A0A644XE71</accession>
<proteinExistence type="predicted"/>
<name>A0A644XE71_9ZZZZ</name>
<dbReference type="EMBL" id="VSSQ01001977">
    <property type="protein sequence ID" value="MPM12484.1"/>
    <property type="molecule type" value="Genomic_DNA"/>
</dbReference>